<dbReference type="GO" id="GO:0005078">
    <property type="term" value="F:MAP-kinase scaffold activity"/>
    <property type="evidence" value="ECO:0007669"/>
    <property type="project" value="TreeGrafter"/>
</dbReference>
<accession>I1BUA3</accession>
<protein>
    <recommendedName>
        <fullName evidence="2">GIT Spa2 homology (SHD) domain-containing protein</fullName>
    </recommendedName>
</protein>
<dbReference type="eggNOG" id="ENOG502QS1N">
    <property type="taxonomic scope" value="Eukaryota"/>
</dbReference>
<dbReference type="Pfam" id="PF08518">
    <property type="entry name" value="GIT_SHD"/>
    <property type="match status" value="2"/>
</dbReference>
<dbReference type="OMA" id="PTERFYW"/>
<dbReference type="InterPro" id="IPR039892">
    <property type="entry name" value="Spa2/Sph1"/>
</dbReference>
<dbReference type="AlphaFoldDB" id="I1BUA3"/>
<dbReference type="PANTHER" id="PTHR21601">
    <property type="entry name" value="SPA2 PROTEIN"/>
    <property type="match status" value="1"/>
</dbReference>
<dbReference type="SMART" id="SM00555">
    <property type="entry name" value="GIT"/>
    <property type="match status" value="2"/>
</dbReference>
<dbReference type="Proteomes" id="UP000009138">
    <property type="component" value="Unassembled WGS sequence"/>
</dbReference>
<evidence type="ECO:0000256" key="1">
    <source>
        <dbReference type="SAM" id="MobiDB-lite"/>
    </source>
</evidence>
<sequence length="194" mass="21915">MLNNRSTISTTYSINSASSKQNTWSVQQEASAKVYLQEFQTYLSSILAKEASEGVSVTRSTARQKLSRLNNLQFHELATDVYDELMRRTAEGHRSFLPVREDFHPRRNQARQKLATLISSKFRDLSSDVYHELKRRYPLLLTDPSAGAAVDDSDEEQAVTDDLESLMADLGNMVKPSDEPPASQQTNSFTKHTL</sequence>
<feature type="domain" description="GIT Spa2 homology (SHD)" evidence="2">
    <location>
        <begin position="62"/>
        <end position="92"/>
    </location>
</feature>
<keyword evidence="4" id="KW-1185">Reference proteome</keyword>
<gene>
    <name evidence="3" type="ORF">RO3G_04488</name>
</gene>
<evidence type="ECO:0000259" key="2">
    <source>
        <dbReference type="SMART" id="SM00555"/>
    </source>
</evidence>
<dbReference type="EMBL" id="CH476734">
    <property type="protein sequence ID" value="EIE79783.1"/>
    <property type="molecule type" value="Genomic_DNA"/>
</dbReference>
<dbReference type="InParanoid" id="I1BUA3"/>
<feature type="region of interest" description="Disordered" evidence="1">
    <location>
        <begin position="171"/>
        <end position="194"/>
    </location>
</feature>
<proteinExistence type="predicted"/>
<dbReference type="RefSeq" id="XP_067515179.1">
    <property type="nucleotide sequence ID" value="XM_067659078.1"/>
</dbReference>
<dbReference type="GeneID" id="93611459"/>
<feature type="domain" description="GIT Spa2 homology (SHD)" evidence="2">
    <location>
        <begin position="110"/>
        <end position="140"/>
    </location>
</feature>
<dbReference type="STRING" id="246409.I1BUA3"/>
<organism evidence="3 4">
    <name type="scientific">Rhizopus delemar (strain RA 99-880 / ATCC MYA-4621 / FGSC 9543 / NRRL 43880)</name>
    <name type="common">Mucormycosis agent</name>
    <name type="synonym">Rhizopus arrhizus var. delemar</name>
    <dbReference type="NCBI Taxonomy" id="246409"/>
    <lineage>
        <taxon>Eukaryota</taxon>
        <taxon>Fungi</taxon>
        <taxon>Fungi incertae sedis</taxon>
        <taxon>Mucoromycota</taxon>
        <taxon>Mucoromycotina</taxon>
        <taxon>Mucoromycetes</taxon>
        <taxon>Mucorales</taxon>
        <taxon>Mucorineae</taxon>
        <taxon>Rhizopodaceae</taxon>
        <taxon>Rhizopus</taxon>
    </lineage>
</organism>
<dbReference type="PANTHER" id="PTHR21601:SF0">
    <property type="entry name" value="PROTEIN SPA2-RELATED"/>
    <property type="match status" value="1"/>
</dbReference>
<evidence type="ECO:0000313" key="3">
    <source>
        <dbReference type="EMBL" id="EIE79783.1"/>
    </source>
</evidence>
<dbReference type="OrthoDB" id="5588096at2759"/>
<name>I1BUA3_RHIO9</name>
<evidence type="ECO:0000313" key="4">
    <source>
        <dbReference type="Proteomes" id="UP000009138"/>
    </source>
</evidence>
<reference evidence="3 4" key="1">
    <citation type="journal article" date="2009" name="PLoS Genet.">
        <title>Genomic analysis of the basal lineage fungus Rhizopus oryzae reveals a whole-genome duplication.</title>
        <authorList>
            <person name="Ma L.-J."/>
            <person name="Ibrahim A.S."/>
            <person name="Skory C."/>
            <person name="Grabherr M.G."/>
            <person name="Burger G."/>
            <person name="Butler M."/>
            <person name="Elias M."/>
            <person name="Idnurm A."/>
            <person name="Lang B.F."/>
            <person name="Sone T."/>
            <person name="Abe A."/>
            <person name="Calvo S.E."/>
            <person name="Corrochano L.M."/>
            <person name="Engels R."/>
            <person name="Fu J."/>
            <person name="Hansberg W."/>
            <person name="Kim J.-M."/>
            <person name="Kodira C.D."/>
            <person name="Koehrsen M.J."/>
            <person name="Liu B."/>
            <person name="Miranda-Saavedra D."/>
            <person name="O'Leary S."/>
            <person name="Ortiz-Castellanos L."/>
            <person name="Poulter R."/>
            <person name="Rodriguez-Romero J."/>
            <person name="Ruiz-Herrera J."/>
            <person name="Shen Y.-Q."/>
            <person name="Zeng Q."/>
            <person name="Galagan J."/>
            <person name="Birren B.W."/>
            <person name="Cuomo C.A."/>
            <person name="Wickes B.L."/>
        </authorList>
    </citation>
    <scope>NUCLEOTIDE SEQUENCE [LARGE SCALE GENOMIC DNA]</scope>
    <source>
        <strain evidence="4">RA 99-880 / ATCC MYA-4621 / FGSC 9543 / NRRL 43880</strain>
    </source>
</reference>
<feature type="compositionally biased region" description="Polar residues" evidence="1">
    <location>
        <begin position="182"/>
        <end position="194"/>
    </location>
</feature>
<dbReference type="InterPro" id="IPR013724">
    <property type="entry name" value="GIT_SHD"/>
</dbReference>
<dbReference type="VEuPathDB" id="FungiDB:RO3G_04488"/>